<evidence type="ECO:0000313" key="14">
    <source>
        <dbReference type="EMBL" id="OJT10237.1"/>
    </source>
</evidence>
<dbReference type="FunFam" id="3.40.50.300:FF:000712">
    <property type="entry name" value="Midasin"/>
    <property type="match status" value="1"/>
</dbReference>
<dbReference type="PROSITE" id="PS50234">
    <property type="entry name" value="VWFA"/>
    <property type="match status" value="1"/>
</dbReference>
<evidence type="ECO:0000256" key="8">
    <source>
        <dbReference type="ARBA" id="ARBA00023186"/>
    </source>
</evidence>
<dbReference type="InterPro" id="IPR011704">
    <property type="entry name" value="ATPase_dyneun-rel_AAA"/>
</dbReference>
<dbReference type="Pfam" id="PF17865">
    <property type="entry name" value="AAA_lid_5"/>
    <property type="match status" value="1"/>
</dbReference>
<evidence type="ECO:0000256" key="12">
    <source>
        <dbReference type="SAM" id="MobiDB-lite"/>
    </source>
</evidence>
<dbReference type="Gene3D" id="3.40.50.300">
    <property type="entry name" value="P-loop containing nucleotide triphosphate hydrolases"/>
    <property type="match status" value="6"/>
</dbReference>
<dbReference type="InterPro" id="IPR041190">
    <property type="entry name" value="Midasin_AAA_lid_5"/>
</dbReference>
<dbReference type="InterPro" id="IPR002035">
    <property type="entry name" value="VWF_A"/>
</dbReference>
<feature type="domain" description="VWFA" evidence="13">
    <location>
        <begin position="4825"/>
        <end position="5044"/>
    </location>
</feature>
<dbReference type="GO" id="GO:0005524">
    <property type="term" value="F:ATP binding"/>
    <property type="evidence" value="ECO:0007669"/>
    <property type="project" value="UniProtKB-KW"/>
</dbReference>
<comment type="caution">
    <text evidence="14">The sequence shown here is derived from an EMBL/GenBank/DDBJ whole genome shotgun (WGS) entry which is preliminary data.</text>
</comment>
<dbReference type="GO" id="GO:0005654">
    <property type="term" value="C:nucleoplasm"/>
    <property type="evidence" value="ECO:0007669"/>
    <property type="project" value="UniProtKB-SubCell"/>
</dbReference>
<dbReference type="SUPFAM" id="SSF53300">
    <property type="entry name" value="vWA-like"/>
    <property type="match status" value="1"/>
</dbReference>
<dbReference type="EMBL" id="MNAD01000802">
    <property type="protein sequence ID" value="OJT10237.1"/>
    <property type="molecule type" value="Genomic_DNA"/>
</dbReference>
<evidence type="ECO:0000256" key="5">
    <source>
        <dbReference type="ARBA" id="ARBA00022553"/>
    </source>
</evidence>
<evidence type="ECO:0000256" key="2">
    <source>
        <dbReference type="ARBA" id="ARBA00004642"/>
    </source>
</evidence>
<keyword evidence="9 10" id="KW-0539">Nucleus</keyword>
<feature type="compositionally biased region" description="Acidic residues" evidence="12">
    <location>
        <begin position="4426"/>
        <end position="4441"/>
    </location>
</feature>
<dbReference type="Proteomes" id="UP000184267">
    <property type="component" value="Unassembled WGS sequence"/>
</dbReference>
<keyword evidence="5" id="KW-0597">Phosphoprotein</keyword>
<feature type="region of interest" description="Disordered" evidence="12">
    <location>
        <begin position="4165"/>
        <end position="4727"/>
    </location>
</feature>
<dbReference type="GO" id="GO:0030687">
    <property type="term" value="C:preribosome, large subunit precursor"/>
    <property type="evidence" value="ECO:0007669"/>
    <property type="project" value="TreeGrafter"/>
</dbReference>
<dbReference type="InterPro" id="IPR027417">
    <property type="entry name" value="P-loop_NTPase"/>
</dbReference>
<keyword evidence="7 10" id="KW-0067">ATP-binding</keyword>
<dbReference type="InterPro" id="IPR036465">
    <property type="entry name" value="vWFA_dom_sf"/>
</dbReference>
<dbReference type="PANTHER" id="PTHR48103">
    <property type="entry name" value="MIDASIN-RELATED"/>
    <property type="match status" value="1"/>
</dbReference>
<dbReference type="GO" id="GO:0000055">
    <property type="term" value="P:ribosomal large subunit export from nucleus"/>
    <property type="evidence" value="ECO:0007669"/>
    <property type="project" value="TreeGrafter"/>
</dbReference>
<evidence type="ECO:0000256" key="7">
    <source>
        <dbReference type="ARBA" id="ARBA00022840"/>
    </source>
</evidence>
<evidence type="ECO:0000256" key="4">
    <source>
        <dbReference type="ARBA" id="ARBA00017143"/>
    </source>
</evidence>
<reference evidence="14 15" key="1">
    <citation type="submission" date="2016-10" db="EMBL/GenBank/DDBJ databases">
        <title>Genome sequence of the basidiomycete white-rot fungus Trametes pubescens.</title>
        <authorList>
            <person name="Makela M.R."/>
            <person name="Granchi Z."/>
            <person name="Peng M."/>
            <person name="De Vries R.P."/>
            <person name="Grigoriev I."/>
            <person name="Riley R."/>
            <person name="Hilden K."/>
        </authorList>
    </citation>
    <scope>NUCLEOTIDE SEQUENCE [LARGE SCALE GENOMIC DNA]</scope>
    <source>
        <strain evidence="14 15">FBCC735</strain>
    </source>
</reference>
<feature type="compositionally biased region" description="Acidic residues" evidence="12">
    <location>
        <begin position="4246"/>
        <end position="4278"/>
    </location>
</feature>
<feature type="compositionally biased region" description="Polar residues" evidence="12">
    <location>
        <begin position="4695"/>
        <end position="4707"/>
    </location>
</feature>
<protein>
    <recommendedName>
        <fullName evidence="4 10">Midasin</fullName>
    </recommendedName>
</protein>
<keyword evidence="8 10" id="KW-0143">Chaperone</keyword>
<dbReference type="Pfam" id="PF17867">
    <property type="entry name" value="AAA_lid_7"/>
    <property type="match status" value="3"/>
</dbReference>
<feature type="compositionally biased region" description="Low complexity" evidence="12">
    <location>
        <begin position="4529"/>
        <end position="4540"/>
    </location>
</feature>
<evidence type="ECO:0000256" key="10">
    <source>
        <dbReference type="PIRNR" id="PIRNR010340"/>
    </source>
</evidence>
<dbReference type="Pfam" id="PF21108">
    <property type="entry name" value="MDN1_4th"/>
    <property type="match status" value="1"/>
</dbReference>
<organism evidence="14 15">
    <name type="scientific">Trametes pubescens</name>
    <name type="common">White-rot fungus</name>
    <dbReference type="NCBI Taxonomy" id="154538"/>
    <lineage>
        <taxon>Eukaryota</taxon>
        <taxon>Fungi</taxon>
        <taxon>Dikarya</taxon>
        <taxon>Basidiomycota</taxon>
        <taxon>Agaricomycotina</taxon>
        <taxon>Agaricomycetes</taxon>
        <taxon>Polyporales</taxon>
        <taxon>Polyporaceae</taxon>
        <taxon>Trametes</taxon>
    </lineage>
</organism>
<gene>
    <name evidence="14" type="ORF">TRAPUB_13257</name>
</gene>
<dbReference type="InterPro" id="IPR003593">
    <property type="entry name" value="AAA+_ATPase"/>
</dbReference>
<dbReference type="STRING" id="154538.A0A1M2VRL1"/>
<feature type="compositionally biased region" description="Acidic residues" evidence="12">
    <location>
        <begin position="4216"/>
        <end position="4226"/>
    </location>
</feature>
<dbReference type="PROSITE" id="PS00675">
    <property type="entry name" value="SIGMA54_INTERACT_1"/>
    <property type="match status" value="1"/>
</dbReference>
<sequence>MEDSGESFKDPLRLDLKGQAQKLDELPLEYSAALKNATSRVALLDLLSALLLMPQYTMTVATLYRPVLMDLCARWLHQDSEILLKFEALCLLLEIHSELYPILSALLQKPGLEHGPLKSILSSSVVGVVDSQLLQRVLLAYYRLLQANRTLPRSFGWPLAPLSQLISPPHPDKGVVLLAIQCYALHAGMMECERVKLEQKAVGDVKDVECPMQFGMNLDGSVRSIDGWVFPVLEVERVSRARDALADAQDYYSNDQNNSIEPIHPAELSPLVANIHGVLMLRSSLPRDIPSHLIDTPTTVQALRQIALHVSDKLPILLTSAPSAGKALLISHMAQLLFPDARNHIVTIHLADTSLDPRSLLGSYVSSPTRPGTFEWKEGVLVRAMREGKWVVFEDVDRATMEVLGVLKPLVESLGADKWIGGSARLEVPSRGTVEAKDTFAIFATRSMQPSRTGAFPSPIFFGAHKFYEVVVSSPTGDDLRMIVDTKFPHLSGIPAQGLINLWEGVRSLGSPASTRDVGLRELERLCIRVSRVLPSSYQQMDVDVDPAHPADLSQLFPNPTVREDIFLEARDVFFGAGATTAAGRAHLATVAQLVATHLGLSDERKDWIMHNRTPEFEVDNDVNGRITAVSAGRTRLPARTSKVEIAPPVTRPFAMHRPAMSLMARIATAVSLAEPILLTGETGTGKTSVVTHLASLLRRPLISLNLSNQTESSDILGGFKPVDARIPGAELQQRFLDLFGGTFSRKKNAHFEESVRKAVQERKWRRAAGLWQEATNMARNRIQAKQAEEDAKELEGSISRKRRKVEGLGLKVSQEAWEAFERDVQTFEVQHVHGKGKFAFAFVEGPLVKALRNGDWILLDEVNLATPETLESISGLLHGPTASITLTEQGSLEPIPRHTDFRLFACMNPATDVGKKDLPPNIRSRFTEIDVPPPDADRETLLTIVAQYIGASAVGDKGAIMDIAEFYTAVKRLADERQIADGANHRPHFSMRTLARALTFAADMAPAYSLRRALWEGCLMAFTMVLDGPSATAVTALAQKHILAGVRNPRSLLARQPIPPGDAAAFIKFGPFYLERGPWPEDPAEDYITTPSVETKLIDLARIIAAKRFPVLIEGPTSSGKTSSIEYLAKRTGHRFVRINNHEHTDIQEYIGTYVSDPVTGKLVFKEGLLVRALRQGDWIVLDELNLAPTDVLEALNRLLDDNRELVIPETQEVVRPHPHFMLFATQNPPGLYAGRKVLSRAFRNRFLEVHFEDVPQAELETILCQRCRIAPSYGQRIVAVFRELQKRRQSGRVFESKQGFATLRDLFRWAGRDAMSYDELAANGYMLLAERARRDDDKVVVKEVIESIMKVRIDETALYDMRNPGFDAAAFLGCPLPSSSQVVWTCAMQRLFVLIARALRFNEPVLLVGETGCGKTSVCQLYAEVLDRTLRSVNCHQNTETADLIGGLRPIRNKAVIEAEAIREAVAAVSQFGTTVAAEDAASVTAAIDGLFKSGSVPASQEGALRDLRASLQRLSAMFEWRDGPLVEAMRQGDVFLLDEISLADDSVLERLNSVLETGRTIVLAERGGDDEDIPAIKAAETFKFVATMNPGGDYGKKELSPALRNRFTEIWVPAITDRRDLECIVDTLWQHEGLGGYTKPLLDFVEWLCAAVGDSAFANLRDILAWVSFSNAAVSRNANSLSPHAVFHHAAEMTFLDGLGSMPQLASYSKEALARLKSEASATVHSLVPLPSSSNDHQVLSYDPAGIRFGTFSIPSGTLEPTSHSFSLEAPTTRDNVMRVVRACQLPKPIMLEGSPGVGKTSLVAALANMCGHHLCRINLSDQTDLVDLFGSDLPVEGGEPGQFAWKDAEFLRALQEGHWVLLDEMNLAPQSVLEGLNAVLDHRGTVYIPELGRSFVRHPSFRIFAAQNPLHQGGGRKGLPKSFLNRFTKVYVHEMSSADLLLICRNLFPSYPPELLEKMIAYMNVLNEETMVKRSFAREGAPWEFNLRDVIRWTTLLCDSDSPAHPSRYLSSAILQRFRTPEDRTHARKLFSDIFSEQHDVDRPPLIVTPSHLQVGHHRSTRTGRLSTSRSGRILQESLPALESLGTCISHGWLAILTGPKNSGKTTLVRTMANILGRRLQEVPINNATDATDILGSFEETDLDYQVAGAVRAALDILDDVSCSDFGPQVHLVSDYATLLQDVSHKASQATLPGIVGALSHILDALSSLPEPYQSRCVEARKKVQQISQGNPTGGRLEWVDGPLVHAIKAGNWLLLDGANLCNASVLDRLNSLCEMGGSLTLNERGAVNGEVQVLRPHPNFRLFMCADSQYGELSRAMRNRGIEVALTTSLSAEDRRRVIDHIRCSVKFVSLPIDHRFLVALHSRIRRGLCDPPSSPLAPVTWCSDRLLAGDSTNAHAADLGTSWTTASDTTSSSRASLYFAAANVTPDALTYLSRLLPYCNRPSSTIPSNLCAFLGMIECSDLYRTIVQMRKNISHSSQTPSDVLLAQPLYADATLAVFSESNNARPLQYLRLFAATTSDYDVHAYAEYPSALGRAKGSEEVRPEKKAAVSAQALVQTIKASSVAFLERSDLISGTTDVDTMGKVVAFGRYLQGATRVEGTFDFSLAFAVIEWIEQAVNVRRPTSDVFADVSRGVARVKEVVSLSTGIGLIDIWRSMWPRRAAKLNGEQVAELENADRRLCGAVLNTKRRVQMLDLMSLWTLSNVQDGDRDRLLELTAQVAQHLSEVSDSQQPVPPEMDLLHICVRLRALYAISTNHTTSRPVVDDLLDLSCSSVAVPLTKLVAYKQLSWTSDAGEGVTPLYMQLLKEWLDDVWYASPTAELSGPSALCHPLELSQTVISCDETLRPLNKLAEYQLSLSRRLMVLSGPLMGNVSRLSQLLSLMARTALLIGSSLTLGNSVTADPWQQANHDIPVTHIVAVLDSIEDPRVLQAYHQHLRAPLLALADPMDTSYQALGHGWIGLSRFLLELYVPDIPIDPAAIQQCLSRFWSEQRSLLQGELVLHREYEDRTVGRRDNLAIRYLSQELLTADTRANKETDPGSGRSDTIKLHAYWTEVTQFLKHAASPSKTDAIVSSLESREPSALMREKMAQDSTTAFSQRLDSVYPDFSDINGPLQVALLQQRLGLRLIADASAASREDLEAHRVGEALVVFPSVQGSELLRHNAQSSTTSFSFVLSRLAATASDVASGVELRSCLPELEMIYEQSLGLWLIDKTRAEEAEREAQSLYRHKTETNAPATEAEIEEQEFLALFPEYEDLLDPDATASSTQPRRKSSALVEADAVKRLCSLHQCLFESDGASSTLSYALDGYRDIRRTLVQELLTAQASSLPENLDLLSRPYQISLLLTRLSKLHSAPSTVTKPYNFYVDSNVPEVNKGLDVLRKMVARLVALITEWPEQMVLQHLKARCDAIMTLDILSPVAKVLSAIEQLLLQMEDWEMFANRENSLRAYQHDLASVVVSWRRLELTSWQGLLRTQAHEFAQGASEFWFRLYEATVRGVATAAQEEENGETGYFAKYMEGLVPLLDTFMNSTPLGQYAQRLRYLQAFESYCAHHSSFQTGQLSAAFQRAHRVLRFTRVYYSQFMPRVSSSLANQQEALEKEIRGFIKLASWKDINVHALKQSAQKTHRQLYNRVRKFREILRQSVTSLLVPPAASTDESTPVSHAEPLRLAGGIPSLPSFSDPSNQPDHLTNLERTFRNYQSVVQGRVSSLIGSLSPVDVEDISSEIITTLQSLASSSVSAKVTGEQRTKAYKALLVRKRKAWSDLLKELKRIGLAINVKPEVLEQQSNPRWLREQPVVTDLRSSLPPFDKSETYMHRLSKLLPDLRASLVDHNPDIGTRELQRGTSLVQSAFSLAVEVRASFVDATDQYVQLQNVAKRLHMVSQHPRVIASGSDMQTRAVRIKEDLGRLINALEETYTSWNQYLEELPDTVALPTTVGELQSAIASSKALFSRVADVLAKLKLTAMPVLLEDEAIVLEQTLDHVRTVAELLRGWTQGPNIVALFTKPVLEWLERREAFFHGKFEQAPHNAAVDNTGVLIDRLLLCAQGILAIPPPPPKDEEDMDETRDRFLRDYNRLIMQVTRALKLDDVASLLASVVEGAVRAPPEELGARLARVLPFLDTYLELARVQLTNHCAWTKALFKLDYVVCTVMRTVATEGFCKPPDADQGDANEGAMEDAGGVGLGEGSGKENVSKEIEDESQVEGLQNETGEDEDEDVERAEEGNALEMSEDIGGKMQDVEESEGEEEEKEDDGGESDEEPEEQLGDLDDTDPSAVDEKLWGDESGPDDEKQDSGKNADDHSTQKKESETVAKEDEGNQASKEKEKEQAPEQEKEGQGGEGEELPEDAAQDEAMDEEKQDQQDGAPLDDFVPEANTLDLPEDLDFSKDGKEPELDEDIDMGEDEGGEEADGPEEEKPGDGIDEGAEEDDTMDVEDNPQAVPEDVPQPENSTEDTVDGATAQPDLHAGTGQDSGDAGDQAMADANEGQGGKGPSSSGETGGQEELEERESAAQDATAQEEHSQEQSADAAAAASEAVEEGKDTTGSARSRQGAAPTQAKSQPMQSNPLRSLGDALREISQRMDEILESDGPQEQPDQQMDTTGASQLEYLRPETEQVADEMQALGPAQQEDVAKLNDLKFLDEDAQPTEGAPPMDEDPSENAPEPSSHPLQSALHAEPTSHTSGDDVKSALTQAEIRSQQPGQPAIDAIPSDGLVPTEDDEQDAQHKVEAALRQWQADGQPSAQSEEIWRAYESLTHDLAYALCEQLRLILEPTMATRLRGDYRTGKRLNMKKIIPYIASEFTKDKIWLRRTRPSTREYQVLVALDDSRSMAESHSVHLALQTLALVAKALGTLEVGDVALARFGEGVDVLHPFDAGPFSDQAGARVMRAFRFDQKATQVLSLLETSLTLLEQARERRATSSSSAADLWQLEIIISDGICQDHERLRTVLRRAEEQRVMVVFIVLDSLHAKGAAAGGGAGENSILSMNQVAYKMVDGRMDLQVERYLDTFPFEYYVVLRNMEALPDVLAGTLKQFFERVAEA</sequence>
<dbReference type="OrthoDB" id="5186at2759"/>
<name>A0A1M2VRL1_TRAPU</name>
<dbReference type="InterPro" id="IPR025662">
    <property type="entry name" value="Sigma_54_int_dom_ATP-bd_1"/>
</dbReference>
<evidence type="ECO:0000256" key="11">
    <source>
        <dbReference type="SAM" id="Coils"/>
    </source>
</evidence>
<dbReference type="FunFam" id="3.40.50.300:FF:000142">
    <property type="entry name" value="Midasin"/>
    <property type="match status" value="1"/>
</dbReference>
<feature type="coiled-coil region" evidence="11">
    <location>
        <begin position="778"/>
        <end position="805"/>
    </location>
</feature>
<evidence type="ECO:0000259" key="13">
    <source>
        <dbReference type="PROSITE" id="PS50234"/>
    </source>
</evidence>
<dbReference type="InterPro" id="IPR048617">
    <property type="entry name" value="MDN1_AAA_lid_4"/>
</dbReference>
<feature type="compositionally biased region" description="Polar residues" evidence="12">
    <location>
        <begin position="4599"/>
        <end position="4610"/>
    </location>
</feature>
<accession>A0A1M2VRL1</accession>
<keyword evidence="6 10" id="KW-0547">Nucleotide-binding</keyword>
<feature type="compositionally biased region" description="Basic and acidic residues" evidence="12">
    <location>
        <begin position="4282"/>
        <end position="4343"/>
    </location>
</feature>
<keyword evidence="11" id="KW-0175">Coiled coil</keyword>
<dbReference type="PANTHER" id="PTHR48103:SF2">
    <property type="entry name" value="MIDASIN"/>
    <property type="match status" value="1"/>
</dbReference>
<evidence type="ECO:0000256" key="6">
    <source>
        <dbReference type="ARBA" id="ARBA00022741"/>
    </source>
</evidence>
<evidence type="ECO:0000256" key="1">
    <source>
        <dbReference type="ARBA" id="ARBA00004604"/>
    </source>
</evidence>
<keyword evidence="15" id="KW-1185">Reference proteome</keyword>
<dbReference type="GO" id="GO:0016887">
    <property type="term" value="F:ATP hydrolysis activity"/>
    <property type="evidence" value="ECO:0007669"/>
    <property type="project" value="InterPro"/>
</dbReference>
<dbReference type="SMART" id="SM00382">
    <property type="entry name" value="AAA"/>
    <property type="match status" value="6"/>
</dbReference>
<dbReference type="InterPro" id="IPR040848">
    <property type="entry name" value="AAA_lid_7"/>
</dbReference>
<feature type="compositionally biased region" description="Basic and acidic residues" evidence="12">
    <location>
        <begin position="4579"/>
        <end position="4589"/>
    </location>
</feature>
<feature type="compositionally biased region" description="Polar residues" evidence="12">
    <location>
        <begin position="4562"/>
        <end position="4573"/>
    </location>
</feature>
<dbReference type="SUPFAM" id="SSF52540">
    <property type="entry name" value="P-loop containing nucleoside triphosphate hydrolases"/>
    <property type="match status" value="6"/>
</dbReference>
<dbReference type="CDD" id="cd00009">
    <property type="entry name" value="AAA"/>
    <property type="match status" value="2"/>
</dbReference>
<dbReference type="GO" id="GO:0000027">
    <property type="term" value="P:ribosomal large subunit assembly"/>
    <property type="evidence" value="ECO:0007669"/>
    <property type="project" value="InterPro"/>
</dbReference>
<comment type="function">
    <text evidence="10">Nuclear chaperone required for maturation and nuclear export of pre-60S ribosome subunits.</text>
</comment>
<dbReference type="FunFam" id="3.40.50.300:FF:001368">
    <property type="entry name" value="Midasin"/>
    <property type="match status" value="1"/>
</dbReference>
<dbReference type="GO" id="GO:0005730">
    <property type="term" value="C:nucleolus"/>
    <property type="evidence" value="ECO:0007669"/>
    <property type="project" value="UniProtKB-SubCell"/>
</dbReference>
<evidence type="ECO:0000313" key="15">
    <source>
        <dbReference type="Proteomes" id="UP000184267"/>
    </source>
</evidence>
<dbReference type="PIRSF" id="PIRSF010340">
    <property type="entry name" value="Midasin"/>
    <property type="match status" value="1"/>
</dbReference>
<comment type="similarity">
    <text evidence="3 10">Belongs to the midasin family.</text>
</comment>
<dbReference type="InterPro" id="IPR012099">
    <property type="entry name" value="Midasin"/>
</dbReference>
<evidence type="ECO:0000256" key="9">
    <source>
        <dbReference type="ARBA" id="ARBA00023242"/>
    </source>
</evidence>
<dbReference type="Pfam" id="PF07728">
    <property type="entry name" value="AAA_5"/>
    <property type="match status" value="9"/>
</dbReference>
<feature type="compositionally biased region" description="Basic and acidic residues" evidence="12">
    <location>
        <begin position="4636"/>
        <end position="4647"/>
    </location>
</feature>
<feature type="compositionally biased region" description="Acidic residues" evidence="12">
    <location>
        <begin position="4399"/>
        <end position="4419"/>
    </location>
</feature>
<evidence type="ECO:0000256" key="3">
    <source>
        <dbReference type="ARBA" id="ARBA00007188"/>
    </source>
</evidence>
<dbReference type="OMA" id="ILEQWHR"/>
<proteinExistence type="inferred from homology"/>
<comment type="subcellular location">
    <subcellularLocation>
        <location evidence="1">Nucleus</location>
        <location evidence="1">Nucleolus</location>
    </subcellularLocation>
    <subcellularLocation>
        <location evidence="2">Nucleus</location>
        <location evidence="2">Nucleoplasm</location>
    </subcellularLocation>
</comment>
<feature type="compositionally biased region" description="Acidic residues" evidence="12">
    <location>
        <begin position="4346"/>
        <end position="4364"/>
    </location>
</feature>